<accession>A0A2X0UC81</accession>
<dbReference type="RefSeq" id="WP_111822876.1">
    <property type="nucleotide sequence ID" value="NZ_CBDERX010000019.1"/>
</dbReference>
<feature type="domain" description="Aminoglycoside phosphotransferase" evidence="1">
    <location>
        <begin position="161"/>
        <end position="248"/>
    </location>
</feature>
<evidence type="ECO:0000313" key="3">
    <source>
        <dbReference type="Proteomes" id="UP000250192"/>
    </source>
</evidence>
<dbReference type="Gene3D" id="3.90.1200.10">
    <property type="match status" value="1"/>
</dbReference>
<dbReference type="OrthoDB" id="7842280at2"/>
<organism evidence="2 3">
    <name type="scientific">Schaalia odontolytica</name>
    <dbReference type="NCBI Taxonomy" id="1660"/>
    <lineage>
        <taxon>Bacteria</taxon>
        <taxon>Bacillati</taxon>
        <taxon>Actinomycetota</taxon>
        <taxon>Actinomycetes</taxon>
        <taxon>Actinomycetales</taxon>
        <taxon>Actinomycetaceae</taxon>
        <taxon>Schaalia</taxon>
    </lineage>
</organism>
<dbReference type="GeneID" id="93757484"/>
<gene>
    <name evidence="2" type="ORF">NCTC9935_00280</name>
</gene>
<keyword evidence="2" id="KW-0808">Transferase</keyword>
<sequence>MSLITDVLAIDGLKRAWPADGGIAVELVDRRGHIRAGLVTPLGVAMSLYACDPVLGQIPVGQGELVVHRHARRAVVIADRFVTKHVRKGGERIARKTVVAGRAYRSWGLAVADVTQWTSTSVTYTRLPGRSLGDLGDEGLPGWKALTQAWQATRDYVLEAHTGAHEAHILARWAGQASAFGTVSDNPLLTQAVLDVSARLADDTDASRVLSHADLHDGQLLWDGHTLGVIDLDGVRMADPALDLMNLRAHAELHHLRGFLSAHALDTIIGLLDDVASSMPTTSARLDAYLRSARLRLIFVHSFRPGARSWLQDWTHHALSSSTLTP</sequence>
<dbReference type="InterPro" id="IPR002575">
    <property type="entry name" value="Aminoglycoside_PTrfase"/>
</dbReference>
<evidence type="ECO:0000259" key="1">
    <source>
        <dbReference type="Pfam" id="PF01636"/>
    </source>
</evidence>
<protein>
    <submittedName>
        <fullName evidence="2">Phosphotransferase enzyme family</fullName>
    </submittedName>
</protein>
<dbReference type="Proteomes" id="UP000250192">
    <property type="component" value="Unassembled WGS sequence"/>
</dbReference>
<dbReference type="GO" id="GO:0016740">
    <property type="term" value="F:transferase activity"/>
    <property type="evidence" value="ECO:0007669"/>
    <property type="project" value="UniProtKB-KW"/>
</dbReference>
<reference evidence="2 3" key="1">
    <citation type="submission" date="2018-06" db="EMBL/GenBank/DDBJ databases">
        <authorList>
            <consortium name="Pathogen Informatics"/>
            <person name="Doyle S."/>
        </authorList>
    </citation>
    <scope>NUCLEOTIDE SEQUENCE [LARGE SCALE GENOMIC DNA]</scope>
    <source>
        <strain evidence="2 3">NCTC9935</strain>
    </source>
</reference>
<dbReference type="AlphaFoldDB" id="A0A2X0UC81"/>
<dbReference type="EMBL" id="UAPR01000001">
    <property type="protein sequence ID" value="SPT54738.1"/>
    <property type="molecule type" value="Genomic_DNA"/>
</dbReference>
<keyword evidence="3" id="KW-1185">Reference proteome</keyword>
<proteinExistence type="predicted"/>
<name>A0A2X0UC81_9ACTO</name>
<dbReference type="Pfam" id="PF01636">
    <property type="entry name" value="APH"/>
    <property type="match status" value="1"/>
</dbReference>
<dbReference type="InterPro" id="IPR011009">
    <property type="entry name" value="Kinase-like_dom_sf"/>
</dbReference>
<evidence type="ECO:0000313" key="2">
    <source>
        <dbReference type="EMBL" id="SPT54738.1"/>
    </source>
</evidence>
<dbReference type="SUPFAM" id="SSF56112">
    <property type="entry name" value="Protein kinase-like (PK-like)"/>
    <property type="match status" value="1"/>
</dbReference>